<reference evidence="1" key="1">
    <citation type="submission" date="2021-10" db="EMBL/GenBank/DDBJ databases">
        <title>Melipona bicolor Genome sequencing and assembly.</title>
        <authorList>
            <person name="Araujo N.S."/>
            <person name="Arias M.C."/>
        </authorList>
    </citation>
    <scope>NUCLEOTIDE SEQUENCE</scope>
    <source>
        <strain evidence="1">USP_2M_L1-L4_2017</strain>
        <tissue evidence="1">Whole body</tissue>
    </source>
</reference>
<evidence type="ECO:0000313" key="2">
    <source>
        <dbReference type="Proteomes" id="UP001177670"/>
    </source>
</evidence>
<dbReference type="Proteomes" id="UP001177670">
    <property type="component" value="Unassembled WGS sequence"/>
</dbReference>
<comment type="caution">
    <text evidence="1">The sequence shown here is derived from an EMBL/GenBank/DDBJ whole genome shotgun (WGS) entry which is preliminary data.</text>
</comment>
<keyword evidence="2" id="KW-1185">Reference proteome</keyword>
<name>A0AA40G5V3_9HYME</name>
<evidence type="ECO:0000313" key="1">
    <source>
        <dbReference type="EMBL" id="KAK1131671.1"/>
    </source>
</evidence>
<accession>A0AA40G5V3</accession>
<dbReference type="AlphaFoldDB" id="A0AA40G5V3"/>
<gene>
    <name evidence="1" type="ORF">K0M31_017961</name>
</gene>
<proteinExistence type="predicted"/>
<protein>
    <submittedName>
        <fullName evidence="1">Uncharacterized protein</fullName>
    </submittedName>
</protein>
<organism evidence="1 2">
    <name type="scientific">Melipona bicolor</name>
    <dbReference type="NCBI Taxonomy" id="60889"/>
    <lineage>
        <taxon>Eukaryota</taxon>
        <taxon>Metazoa</taxon>
        <taxon>Ecdysozoa</taxon>
        <taxon>Arthropoda</taxon>
        <taxon>Hexapoda</taxon>
        <taxon>Insecta</taxon>
        <taxon>Pterygota</taxon>
        <taxon>Neoptera</taxon>
        <taxon>Endopterygota</taxon>
        <taxon>Hymenoptera</taxon>
        <taxon>Apocrita</taxon>
        <taxon>Aculeata</taxon>
        <taxon>Apoidea</taxon>
        <taxon>Anthophila</taxon>
        <taxon>Apidae</taxon>
        <taxon>Melipona</taxon>
    </lineage>
</organism>
<dbReference type="EMBL" id="JAHYIQ010000006">
    <property type="protein sequence ID" value="KAK1131671.1"/>
    <property type="molecule type" value="Genomic_DNA"/>
</dbReference>
<sequence length="153" mass="17054">MFLLFPPFGPRFHFLGGKSKSRRRRRSLINCVTPWELNGRRTAKIRGCPVGGCERTPTRRIAANRDAEDGDIVVRLVAGQAGFVFFLSLRRESLQHRFEQTDPDIDYPATRPGGEHCGTNTVLAHIAGAIRHAQLASHVMTQPLAIEDAVRPV</sequence>